<dbReference type="GO" id="GO:0005886">
    <property type="term" value="C:plasma membrane"/>
    <property type="evidence" value="ECO:0007669"/>
    <property type="project" value="UniProtKB-SubCell"/>
</dbReference>
<evidence type="ECO:0000259" key="9">
    <source>
        <dbReference type="Pfam" id="PF13231"/>
    </source>
</evidence>
<feature type="transmembrane region" description="Helical" evidence="8">
    <location>
        <begin position="7"/>
        <end position="27"/>
    </location>
</feature>
<evidence type="ECO:0000256" key="7">
    <source>
        <dbReference type="ARBA" id="ARBA00023136"/>
    </source>
</evidence>
<feature type="transmembrane region" description="Helical" evidence="8">
    <location>
        <begin position="122"/>
        <end position="141"/>
    </location>
</feature>
<evidence type="ECO:0000256" key="2">
    <source>
        <dbReference type="ARBA" id="ARBA00022475"/>
    </source>
</evidence>
<dbReference type="PANTHER" id="PTHR33908">
    <property type="entry name" value="MANNOSYLTRANSFERASE YKCB-RELATED"/>
    <property type="match status" value="1"/>
</dbReference>
<accession>A0A3M9NS37</accession>
<dbReference type="RefSeq" id="WP_123118914.1">
    <property type="nucleotide sequence ID" value="NZ_RJJR01000001.1"/>
</dbReference>
<evidence type="ECO:0000256" key="4">
    <source>
        <dbReference type="ARBA" id="ARBA00022679"/>
    </source>
</evidence>
<evidence type="ECO:0000313" key="10">
    <source>
        <dbReference type="EMBL" id="RNI40023.1"/>
    </source>
</evidence>
<comment type="caution">
    <text evidence="10">The sequence shown here is derived from an EMBL/GenBank/DDBJ whole genome shotgun (WGS) entry which is preliminary data.</text>
</comment>
<dbReference type="GO" id="GO:0009103">
    <property type="term" value="P:lipopolysaccharide biosynthetic process"/>
    <property type="evidence" value="ECO:0007669"/>
    <property type="project" value="UniProtKB-ARBA"/>
</dbReference>
<evidence type="ECO:0000256" key="1">
    <source>
        <dbReference type="ARBA" id="ARBA00004651"/>
    </source>
</evidence>
<gene>
    <name evidence="10" type="ORF">EFY79_01605</name>
</gene>
<feature type="transmembrane region" description="Helical" evidence="8">
    <location>
        <begin position="266"/>
        <end position="283"/>
    </location>
</feature>
<keyword evidence="5 8" id="KW-0812">Transmembrane</keyword>
<dbReference type="OrthoDB" id="9813729at2"/>
<comment type="subcellular location">
    <subcellularLocation>
        <location evidence="1">Cell membrane</location>
        <topology evidence="1">Multi-pass membrane protein</topology>
    </subcellularLocation>
</comment>
<dbReference type="AlphaFoldDB" id="A0A3M9NS37"/>
<keyword evidence="6 8" id="KW-1133">Transmembrane helix</keyword>
<dbReference type="Pfam" id="PF13231">
    <property type="entry name" value="PMT_2"/>
    <property type="match status" value="1"/>
</dbReference>
<evidence type="ECO:0000313" key="11">
    <source>
        <dbReference type="Proteomes" id="UP000267223"/>
    </source>
</evidence>
<keyword evidence="4 10" id="KW-0808">Transferase</keyword>
<sequence length="510" mass="59623">MKKEKRILYTLAAIKFILPFLLQSSYYSLQRDEFLYLAEGHHMAWGYMEVPPLLSVFAWITNIFGAGMFWVKLWPSLFGALTYLMVGKIILSFNGKWLALVLGFLPFIFGAYLRIHFLFQPNFLEVFFWTMIAFSILRFIQTQQNKWLYIFGTCCGLGMLSKYSVAFFIISVLLALLISSHRKIFLNKHFYFSCILAFVIFLPNLLWQIHYGFPVITHMEELHQFQLQYVEPSGFLSDQILMNLPCVFIWIAGLYFVIFREREYQIFAWAYLIVIVLLLYFQGKSYYALGAYPILFAFGGVQLERFATLHFKAWTFAFIAIPVVAGTFMIPLLLPVWKPQKLAQFYGKAHLEKTGLLKWEDLKDHQLPQDFADMLGWKEMAAKTAKAYSSLTKREKKQTFIFADNYGQAGAINYYRKQYDLPTVYSANASFLYWLPENVQVYNMILITDDENEMQRPFLKDFTTAILSDSITDNYAREKGSLILILKGANNKFNELFSQKIKSAKEKFRH</sequence>
<feature type="transmembrane region" description="Helical" evidence="8">
    <location>
        <begin position="240"/>
        <end position="259"/>
    </location>
</feature>
<feature type="transmembrane region" description="Helical" evidence="8">
    <location>
        <begin position="73"/>
        <end position="91"/>
    </location>
</feature>
<keyword evidence="7 8" id="KW-0472">Membrane</keyword>
<evidence type="ECO:0000256" key="5">
    <source>
        <dbReference type="ARBA" id="ARBA00022692"/>
    </source>
</evidence>
<protein>
    <submittedName>
        <fullName evidence="10">Phospholipid carrier-dependent glycosyltransferase</fullName>
    </submittedName>
</protein>
<organism evidence="10 11">
    <name type="scientific">Hanamia caeni</name>
    <dbReference type="NCBI Taxonomy" id="2294116"/>
    <lineage>
        <taxon>Bacteria</taxon>
        <taxon>Pseudomonadati</taxon>
        <taxon>Bacteroidota</taxon>
        <taxon>Chitinophagia</taxon>
        <taxon>Chitinophagales</taxon>
        <taxon>Chitinophagaceae</taxon>
        <taxon>Hanamia</taxon>
    </lineage>
</organism>
<evidence type="ECO:0000256" key="8">
    <source>
        <dbReference type="SAM" id="Phobius"/>
    </source>
</evidence>
<evidence type="ECO:0000256" key="6">
    <source>
        <dbReference type="ARBA" id="ARBA00022989"/>
    </source>
</evidence>
<feature type="transmembrane region" description="Helical" evidence="8">
    <location>
        <begin position="147"/>
        <end position="178"/>
    </location>
</feature>
<dbReference type="PANTHER" id="PTHR33908:SF11">
    <property type="entry name" value="MEMBRANE PROTEIN"/>
    <property type="match status" value="1"/>
</dbReference>
<feature type="transmembrane region" description="Helical" evidence="8">
    <location>
        <begin position="313"/>
        <end position="334"/>
    </location>
</feature>
<keyword evidence="2" id="KW-1003">Cell membrane</keyword>
<feature type="domain" description="Glycosyltransferase RgtA/B/C/D-like" evidence="9">
    <location>
        <begin position="51"/>
        <end position="207"/>
    </location>
</feature>
<proteinExistence type="predicted"/>
<dbReference type="InterPro" id="IPR038731">
    <property type="entry name" value="RgtA/B/C-like"/>
</dbReference>
<feature type="transmembrane region" description="Helical" evidence="8">
    <location>
        <begin position="97"/>
        <end position="115"/>
    </location>
</feature>
<feature type="transmembrane region" description="Helical" evidence="8">
    <location>
        <begin position="190"/>
        <end position="209"/>
    </location>
</feature>
<dbReference type="Proteomes" id="UP000267223">
    <property type="component" value="Unassembled WGS sequence"/>
</dbReference>
<name>A0A3M9NS37_9BACT</name>
<evidence type="ECO:0000256" key="3">
    <source>
        <dbReference type="ARBA" id="ARBA00022676"/>
    </source>
</evidence>
<dbReference type="EMBL" id="RJJR01000001">
    <property type="protein sequence ID" value="RNI40023.1"/>
    <property type="molecule type" value="Genomic_DNA"/>
</dbReference>
<dbReference type="InterPro" id="IPR050297">
    <property type="entry name" value="LipidA_mod_glycosyltrf_83"/>
</dbReference>
<reference evidence="10 11" key="1">
    <citation type="submission" date="2018-11" db="EMBL/GenBank/DDBJ databases">
        <title>Draft genome sequence of Ferruginibacter sp. BO-59.</title>
        <authorList>
            <person name="Im W.T."/>
        </authorList>
    </citation>
    <scope>NUCLEOTIDE SEQUENCE [LARGE SCALE GENOMIC DNA]</scope>
    <source>
        <strain evidence="10 11">BO-59</strain>
    </source>
</reference>
<dbReference type="GO" id="GO:0016763">
    <property type="term" value="F:pentosyltransferase activity"/>
    <property type="evidence" value="ECO:0007669"/>
    <property type="project" value="TreeGrafter"/>
</dbReference>
<keyword evidence="3" id="KW-0328">Glycosyltransferase</keyword>
<keyword evidence="11" id="KW-1185">Reference proteome</keyword>
<feature type="transmembrane region" description="Helical" evidence="8">
    <location>
        <begin position="47"/>
        <end position="66"/>
    </location>
</feature>